<evidence type="ECO:0000256" key="5">
    <source>
        <dbReference type="ARBA" id="ARBA00023315"/>
    </source>
</evidence>
<dbReference type="InterPro" id="IPR000089">
    <property type="entry name" value="Biotin_lipoyl"/>
</dbReference>
<sequence length="432" mass="48624">MVEVKLHDIGEGMTEGEIIQYFVKVGDVVQVDQPLVEVQTDKMVAELPSPVSGKVKDIVVNHGSMVSVGTTLLVLETKEGNAAEPVLETVETVNETIFQQGSLELEQIEPKTIIGKKRFIIAAPYTRKIAREFSVNIEEIIGTGPHGRITVKDVYDYVKKRDYAQSPEGSPQAFTNGSPGQTEPEHERRTRKGRNELQQDHQKPEVIPFRGRRKQIAKKMTQSIFTIPHVTHFEEADLTELLAYRNELKEMNVNISAAAFFIKAITLSLKQYPIFNAKLDEENEVIYLEKEYNIGIATDTEDGLIVPVIHHADRLSVRQIHDQLKILTKKAQEGRLEPAEMRNGTFTISNVGPLGSIGATPIINYPETGLIAFHKTKKMPVVMENDEIRIRSMMNMSMSFDHRVTDGATAVAFTNRFKQLIENPKLWPIELA</sequence>
<gene>
    <name evidence="10" type="ORF">AM1BK_06680</name>
</gene>
<keyword evidence="5 6" id="KW-0012">Acyltransferase</keyword>
<evidence type="ECO:0000313" key="10">
    <source>
        <dbReference type="EMBL" id="GHH97125.1"/>
    </source>
</evidence>
<keyword evidence="11" id="KW-1185">Reference proteome</keyword>
<dbReference type="CDD" id="cd06849">
    <property type="entry name" value="lipoyl_domain"/>
    <property type="match status" value="1"/>
</dbReference>
<dbReference type="Pfam" id="PF00198">
    <property type="entry name" value="2-oxoacid_dh"/>
    <property type="match status" value="1"/>
</dbReference>
<comment type="cofactor">
    <cofactor evidence="1 6">
        <name>(R)-lipoate</name>
        <dbReference type="ChEBI" id="CHEBI:83088"/>
    </cofactor>
</comment>
<organism evidence="10 11">
    <name type="scientific">Neobacillus kokaensis</name>
    <dbReference type="NCBI Taxonomy" id="2759023"/>
    <lineage>
        <taxon>Bacteria</taxon>
        <taxon>Bacillati</taxon>
        <taxon>Bacillota</taxon>
        <taxon>Bacilli</taxon>
        <taxon>Bacillales</taxon>
        <taxon>Bacillaceae</taxon>
        <taxon>Neobacillus</taxon>
    </lineage>
</organism>
<dbReference type="Gene3D" id="4.10.320.10">
    <property type="entry name" value="E3-binding domain"/>
    <property type="match status" value="1"/>
</dbReference>
<dbReference type="PROSITE" id="PS51826">
    <property type="entry name" value="PSBD"/>
    <property type="match status" value="1"/>
</dbReference>
<feature type="compositionally biased region" description="Basic and acidic residues" evidence="7">
    <location>
        <begin position="183"/>
        <end position="204"/>
    </location>
</feature>
<evidence type="ECO:0000256" key="7">
    <source>
        <dbReference type="SAM" id="MobiDB-lite"/>
    </source>
</evidence>
<dbReference type="Pfam" id="PF02817">
    <property type="entry name" value="E3_binding"/>
    <property type="match status" value="1"/>
</dbReference>
<evidence type="ECO:0000256" key="4">
    <source>
        <dbReference type="ARBA" id="ARBA00022823"/>
    </source>
</evidence>
<dbReference type="InterPro" id="IPR011053">
    <property type="entry name" value="Single_hybrid_motif"/>
</dbReference>
<evidence type="ECO:0000256" key="2">
    <source>
        <dbReference type="ARBA" id="ARBA00007317"/>
    </source>
</evidence>
<evidence type="ECO:0000259" key="9">
    <source>
        <dbReference type="PROSITE" id="PS51826"/>
    </source>
</evidence>
<evidence type="ECO:0000256" key="1">
    <source>
        <dbReference type="ARBA" id="ARBA00001938"/>
    </source>
</evidence>
<feature type="domain" description="Peripheral subunit-binding (PSBD)" evidence="9">
    <location>
        <begin position="121"/>
        <end position="158"/>
    </location>
</feature>
<dbReference type="Proteomes" id="UP000637074">
    <property type="component" value="Unassembled WGS sequence"/>
</dbReference>
<keyword evidence="4 6" id="KW-0450">Lipoyl</keyword>
<dbReference type="PANTHER" id="PTHR43178">
    <property type="entry name" value="DIHYDROLIPOAMIDE ACETYLTRANSFERASE COMPONENT OF PYRUVATE DEHYDROGENASE COMPLEX"/>
    <property type="match status" value="1"/>
</dbReference>
<comment type="caution">
    <text evidence="10">The sequence shown here is derived from an EMBL/GenBank/DDBJ whole genome shotgun (WGS) entry which is preliminary data.</text>
</comment>
<keyword evidence="10" id="KW-0670">Pyruvate</keyword>
<dbReference type="EC" id="2.3.1.-" evidence="6"/>
<dbReference type="PANTHER" id="PTHR43178:SF5">
    <property type="entry name" value="LIPOAMIDE ACYLTRANSFERASE COMPONENT OF BRANCHED-CHAIN ALPHA-KETO ACID DEHYDROGENASE COMPLEX, MITOCHONDRIAL"/>
    <property type="match status" value="1"/>
</dbReference>
<dbReference type="InterPro" id="IPR004167">
    <property type="entry name" value="PSBD"/>
</dbReference>
<dbReference type="Pfam" id="PF00364">
    <property type="entry name" value="Biotin_lipoyl"/>
    <property type="match status" value="1"/>
</dbReference>
<reference evidence="10 11" key="1">
    <citation type="journal article" date="2022" name="Int. J. Syst. Evol. Microbiol.">
        <title>Neobacillus kokaensis sp. nov., isolated from soil.</title>
        <authorList>
            <person name="Yuki K."/>
            <person name="Matsubara H."/>
            <person name="Yamaguchi S."/>
        </authorList>
    </citation>
    <scope>NUCLEOTIDE SEQUENCE [LARGE SCALE GENOMIC DNA]</scope>
    <source>
        <strain evidence="10 11">LOB 377</strain>
    </source>
</reference>
<keyword evidence="3 6" id="KW-0808">Transferase</keyword>
<dbReference type="Gene3D" id="2.40.50.100">
    <property type="match status" value="1"/>
</dbReference>
<dbReference type="SUPFAM" id="SSF51230">
    <property type="entry name" value="Single hybrid motif"/>
    <property type="match status" value="1"/>
</dbReference>
<dbReference type="InterPro" id="IPR001078">
    <property type="entry name" value="2-oxoacid_DH_actylTfrase"/>
</dbReference>
<comment type="similarity">
    <text evidence="2 6">Belongs to the 2-oxoacid dehydrogenase family.</text>
</comment>
<evidence type="ECO:0000313" key="11">
    <source>
        <dbReference type="Proteomes" id="UP000637074"/>
    </source>
</evidence>
<feature type="compositionally biased region" description="Polar residues" evidence="7">
    <location>
        <begin position="167"/>
        <end position="181"/>
    </location>
</feature>
<dbReference type="InterPro" id="IPR036625">
    <property type="entry name" value="E3-bd_dom_sf"/>
</dbReference>
<dbReference type="RefSeq" id="WP_191269666.1">
    <property type="nucleotide sequence ID" value="NZ_BNDS01000002.1"/>
</dbReference>
<dbReference type="InterPro" id="IPR050743">
    <property type="entry name" value="2-oxoacid_DH_E2_comp"/>
</dbReference>
<feature type="region of interest" description="Disordered" evidence="7">
    <location>
        <begin position="164"/>
        <end position="206"/>
    </location>
</feature>
<dbReference type="Gene3D" id="3.30.559.10">
    <property type="entry name" value="Chloramphenicol acetyltransferase-like domain"/>
    <property type="match status" value="1"/>
</dbReference>
<dbReference type="PROSITE" id="PS50968">
    <property type="entry name" value="BIOTINYL_LIPOYL"/>
    <property type="match status" value="1"/>
</dbReference>
<dbReference type="EMBL" id="BNDS01000002">
    <property type="protein sequence ID" value="GHH97125.1"/>
    <property type="molecule type" value="Genomic_DNA"/>
</dbReference>
<proteinExistence type="inferred from homology"/>
<accession>A0ABQ3MZU3</accession>
<evidence type="ECO:0000259" key="8">
    <source>
        <dbReference type="PROSITE" id="PS50968"/>
    </source>
</evidence>
<dbReference type="SUPFAM" id="SSF52777">
    <property type="entry name" value="CoA-dependent acyltransferases"/>
    <property type="match status" value="1"/>
</dbReference>
<protein>
    <recommendedName>
        <fullName evidence="6">Dihydrolipoamide acetyltransferase component of pyruvate dehydrogenase complex</fullName>
        <ecNumber evidence="6">2.3.1.-</ecNumber>
    </recommendedName>
</protein>
<feature type="domain" description="Lipoyl-binding" evidence="8">
    <location>
        <begin position="1"/>
        <end position="76"/>
    </location>
</feature>
<evidence type="ECO:0000256" key="3">
    <source>
        <dbReference type="ARBA" id="ARBA00022679"/>
    </source>
</evidence>
<name>A0ABQ3MZU3_9BACI</name>
<evidence type="ECO:0000256" key="6">
    <source>
        <dbReference type="RuleBase" id="RU003423"/>
    </source>
</evidence>
<dbReference type="SUPFAM" id="SSF47005">
    <property type="entry name" value="Peripheral subunit-binding domain of 2-oxo acid dehydrogenase complex"/>
    <property type="match status" value="1"/>
</dbReference>
<dbReference type="InterPro" id="IPR023213">
    <property type="entry name" value="CAT-like_dom_sf"/>
</dbReference>